<feature type="signal peptide" evidence="2">
    <location>
        <begin position="1"/>
        <end position="18"/>
    </location>
</feature>
<evidence type="ECO:0000313" key="3">
    <source>
        <dbReference type="EMBL" id="KDQ62997.1"/>
    </source>
</evidence>
<dbReference type="AlphaFoldDB" id="A0A067QHM5"/>
<dbReference type="PANTHER" id="PTHR35204">
    <property type="entry name" value="YALI0A21131P"/>
    <property type="match status" value="1"/>
</dbReference>
<reference evidence="4" key="1">
    <citation type="journal article" date="2014" name="Proc. Natl. Acad. Sci. U.S.A.">
        <title>Extensive sampling of basidiomycete genomes demonstrates inadequacy of the white-rot/brown-rot paradigm for wood decay fungi.</title>
        <authorList>
            <person name="Riley R."/>
            <person name="Salamov A.A."/>
            <person name="Brown D.W."/>
            <person name="Nagy L.G."/>
            <person name="Floudas D."/>
            <person name="Held B.W."/>
            <person name="Levasseur A."/>
            <person name="Lombard V."/>
            <person name="Morin E."/>
            <person name="Otillar R."/>
            <person name="Lindquist E.A."/>
            <person name="Sun H."/>
            <person name="LaButti K.M."/>
            <person name="Schmutz J."/>
            <person name="Jabbour D."/>
            <person name="Luo H."/>
            <person name="Baker S.E."/>
            <person name="Pisabarro A.G."/>
            <person name="Walton J.D."/>
            <person name="Blanchette R.A."/>
            <person name="Henrissat B."/>
            <person name="Martin F."/>
            <person name="Cullen D."/>
            <person name="Hibbett D.S."/>
            <person name="Grigoriev I.V."/>
        </authorList>
    </citation>
    <scope>NUCLEOTIDE SEQUENCE [LARGE SCALE GENOMIC DNA]</scope>
    <source>
        <strain evidence="4">MUCL 33604</strain>
    </source>
</reference>
<dbReference type="OrthoDB" id="10261782at2759"/>
<gene>
    <name evidence="3" type="ORF">JAAARDRAFT_188626</name>
</gene>
<dbReference type="HOGENOM" id="CLU_017366_2_1_1"/>
<protein>
    <submittedName>
        <fullName evidence="3">Uncharacterized protein</fullName>
    </submittedName>
</protein>
<organism evidence="3 4">
    <name type="scientific">Jaapia argillacea MUCL 33604</name>
    <dbReference type="NCBI Taxonomy" id="933084"/>
    <lineage>
        <taxon>Eukaryota</taxon>
        <taxon>Fungi</taxon>
        <taxon>Dikarya</taxon>
        <taxon>Basidiomycota</taxon>
        <taxon>Agaricomycotina</taxon>
        <taxon>Agaricomycetes</taxon>
        <taxon>Agaricomycetidae</taxon>
        <taxon>Jaapiales</taxon>
        <taxon>Jaapiaceae</taxon>
        <taxon>Jaapia</taxon>
    </lineage>
</organism>
<dbReference type="EMBL" id="KL197710">
    <property type="protein sequence ID" value="KDQ62997.1"/>
    <property type="molecule type" value="Genomic_DNA"/>
</dbReference>
<name>A0A067QHM5_9AGAM</name>
<dbReference type="InParanoid" id="A0A067QHM5"/>
<dbReference type="PANTHER" id="PTHR35204:SF1">
    <property type="entry name" value="ENTEROTOXIN"/>
    <property type="match status" value="1"/>
</dbReference>
<dbReference type="STRING" id="933084.A0A067QHM5"/>
<evidence type="ECO:0000313" key="4">
    <source>
        <dbReference type="Proteomes" id="UP000027265"/>
    </source>
</evidence>
<proteinExistence type="predicted"/>
<feature type="chain" id="PRO_5001644030" evidence="2">
    <location>
        <begin position="19"/>
        <end position="552"/>
    </location>
</feature>
<dbReference type="Proteomes" id="UP000027265">
    <property type="component" value="Unassembled WGS sequence"/>
</dbReference>
<evidence type="ECO:0000256" key="1">
    <source>
        <dbReference type="SAM" id="MobiDB-lite"/>
    </source>
</evidence>
<keyword evidence="2" id="KW-0732">Signal</keyword>
<accession>A0A067QHM5</accession>
<feature type="region of interest" description="Disordered" evidence="1">
    <location>
        <begin position="227"/>
        <end position="252"/>
    </location>
</feature>
<keyword evidence="4" id="KW-1185">Reference proteome</keyword>
<dbReference type="InterPro" id="IPR038921">
    <property type="entry name" value="YOR389W-like"/>
</dbReference>
<evidence type="ECO:0000256" key="2">
    <source>
        <dbReference type="SAM" id="SignalP"/>
    </source>
</evidence>
<sequence>MRAAVSLLLLTLGGFVISAQLPFELSKQKPAFAELDGLGSEKWDLHTPPPLNSTSHFIFDSAHSLLLRWPNTRWRNGHIIIPATIPPGTLLYHGRTNSSIPSTPEWIATDPEHSYLFCLWDCWLLTLVTTRELKLLYFDGSSAAKGAFGSMDTQDVFATGQLRNRSGTPWASERGAILELCNWANTFGIDGFLRMEMDFEIMLCSFTQGVETVSMLNIVGGVPPPGQGFSASTRHSPYVDLDPSERHPSRRPLPPYDAWVGIDVEVINSGSWHNHVPGESRIKIDYSGLVTFYDITQYPSLVEVRRGFETERIRHRMGLATKEEREGVKKRIEGILKRNGKGSGVDWRTLLNVLVERFAGRLELMDYILDPEQSHFDNETVRLDRAKAQLTVMLTPYFVVDAVPPENLLISNDSTWANPIFRQCATTHTAHFSAFADVFTPEEQTQLAAVQGTTREICRVLVNMWVDAAGLGIGRGFAEKEADLLREWRHHLSSLRKWLGWSVWVKCRPSCGMEEICYLPTWPYFLGQVPQDVWWNTEPEPYCIRRIAPYNV</sequence>